<comment type="caution">
    <text evidence="10">The sequence shown here is derived from an EMBL/GenBank/DDBJ whole genome shotgun (WGS) entry which is preliminary data.</text>
</comment>
<dbReference type="RefSeq" id="WP_161407292.1">
    <property type="nucleotide sequence ID" value="NZ_WTUZ01000016.1"/>
</dbReference>
<dbReference type="Pfam" id="PF02836">
    <property type="entry name" value="Glyco_hydro_2_C"/>
    <property type="match status" value="1"/>
</dbReference>
<dbReference type="Gene3D" id="2.60.40.10">
    <property type="entry name" value="Immunoglobulins"/>
    <property type="match status" value="2"/>
</dbReference>
<dbReference type="PRINTS" id="PR00132">
    <property type="entry name" value="GLHYDRLASE2"/>
</dbReference>
<comment type="similarity">
    <text evidence="2 8">Belongs to the glycosyl hydrolase 2 family.</text>
</comment>
<evidence type="ECO:0000256" key="2">
    <source>
        <dbReference type="ARBA" id="ARBA00007401"/>
    </source>
</evidence>
<dbReference type="InterPro" id="IPR023230">
    <property type="entry name" value="Glyco_hydro_2_CS"/>
</dbReference>
<dbReference type="Pfam" id="PF16353">
    <property type="entry name" value="LacZ_4"/>
    <property type="match status" value="1"/>
</dbReference>
<dbReference type="PROSITE" id="PS00608">
    <property type="entry name" value="GLYCOSYL_HYDROL_F2_2"/>
    <property type="match status" value="1"/>
</dbReference>
<dbReference type="InterPro" id="IPR014718">
    <property type="entry name" value="GH-type_carb-bd"/>
</dbReference>
<evidence type="ECO:0000256" key="4">
    <source>
        <dbReference type="ARBA" id="ARBA00013303"/>
    </source>
</evidence>
<organism evidence="10 11">
    <name type="scientific">Paenibacillus silvestris</name>
    <dbReference type="NCBI Taxonomy" id="2606219"/>
    <lineage>
        <taxon>Bacteria</taxon>
        <taxon>Bacillati</taxon>
        <taxon>Bacillota</taxon>
        <taxon>Bacilli</taxon>
        <taxon>Bacillales</taxon>
        <taxon>Paenibacillaceae</taxon>
        <taxon>Paenibacillus</taxon>
    </lineage>
</organism>
<dbReference type="SUPFAM" id="SSF51445">
    <property type="entry name" value="(Trans)glycosidases"/>
    <property type="match status" value="1"/>
</dbReference>
<accession>A0A6L8V1L1</accession>
<evidence type="ECO:0000256" key="1">
    <source>
        <dbReference type="ARBA" id="ARBA00001412"/>
    </source>
</evidence>
<evidence type="ECO:0000313" key="11">
    <source>
        <dbReference type="Proteomes" id="UP000481087"/>
    </source>
</evidence>
<dbReference type="Pfam" id="PF02837">
    <property type="entry name" value="Glyco_hydro_2_N"/>
    <property type="match status" value="1"/>
</dbReference>
<dbReference type="GO" id="GO:0005990">
    <property type="term" value="P:lactose catabolic process"/>
    <property type="evidence" value="ECO:0007669"/>
    <property type="project" value="TreeGrafter"/>
</dbReference>
<dbReference type="InterPro" id="IPR006102">
    <property type="entry name" value="Ig-like_GH2"/>
</dbReference>
<dbReference type="PROSITE" id="PS00719">
    <property type="entry name" value="GLYCOSYL_HYDROL_F2_1"/>
    <property type="match status" value="1"/>
</dbReference>
<evidence type="ECO:0000259" key="9">
    <source>
        <dbReference type="SMART" id="SM01038"/>
    </source>
</evidence>
<dbReference type="InterPro" id="IPR004199">
    <property type="entry name" value="B-gal_small/dom_5"/>
</dbReference>
<dbReference type="Pfam" id="PF02929">
    <property type="entry name" value="Bgal_small_N"/>
    <property type="match status" value="1"/>
</dbReference>
<evidence type="ECO:0000256" key="6">
    <source>
        <dbReference type="ARBA" id="ARBA00023295"/>
    </source>
</evidence>
<dbReference type="Gene3D" id="2.60.120.260">
    <property type="entry name" value="Galactose-binding domain-like"/>
    <property type="match status" value="1"/>
</dbReference>
<dbReference type="InterPro" id="IPR011013">
    <property type="entry name" value="Gal_mutarotase_sf_dom"/>
</dbReference>
<keyword evidence="6 8" id="KW-0326">Glycosidase</keyword>
<dbReference type="PANTHER" id="PTHR46323">
    <property type="entry name" value="BETA-GALACTOSIDASE"/>
    <property type="match status" value="1"/>
</dbReference>
<dbReference type="InterPro" id="IPR013783">
    <property type="entry name" value="Ig-like_fold"/>
</dbReference>
<name>A0A6L8V1L1_9BACL</name>
<evidence type="ECO:0000256" key="8">
    <source>
        <dbReference type="RuleBase" id="RU361154"/>
    </source>
</evidence>
<dbReference type="InterPro" id="IPR008979">
    <property type="entry name" value="Galactose-bd-like_sf"/>
</dbReference>
<evidence type="ECO:0000313" key="10">
    <source>
        <dbReference type="EMBL" id="MZQ83120.1"/>
    </source>
</evidence>
<proteinExistence type="inferred from homology"/>
<evidence type="ECO:0000256" key="3">
    <source>
        <dbReference type="ARBA" id="ARBA00012756"/>
    </source>
</evidence>
<dbReference type="Pfam" id="PF00703">
    <property type="entry name" value="Glyco_hydro_2"/>
    <property type="match status" value="1"/>
</dbReference>
<dbReference type="Proteomes" id="UP000481087">
    <property type="component" value="Unassembled WGS sequence"/>
</dbReference>
<dbReference type="InterPro" id="IPR006101">
    <property type="entry name" value="Glyco_hydro_2"/>
</dbReference>
<dbReference type="AlphaFoldDB" id="A0A6L8V1L1"/>
<dbReference type="InterPro" id="IPR032312">
    <property type="entry name" value="LacZ_4"/>
</dbReference>
<dbReference type="SMART" id="SM01038">
    <property type="entry name" value="Bgal_small_N"/>
    <property type="match status" value="1"/>
</dbReference>
<dbReference type="InterPro" id="IPR006103">
    <property type="entry name" value="Glyco_hydro_2_cat"/>
</dbReference>
<dbReference type="InterPro" id="IPR006104">
    <property type="entry name" value="Glyco_hydro_2_N"/>
</dbReference>
<dbReference type="InterPro" id="IPR036156">
    <property type="entry name" value="Beta-gal/glucu_dom_sf"/>
</dbReference>
<dbReference type="GO" id="GO:0030246">
    <property type="term" value="F:carbohydrate binding"/>
    <property type="evidence" value="ECO:0007669"/>
    <property type="project" value="InterPro"/>
</dbReference>
<dbReference type="SUPFAM" id="SSF49303">
    <property type="entry name" value="beta-Galactosidase/glucuronidase domain"/>
    <property type="match status" value="2"/>
</dbReference>
<keyword evidence="11" id="KW-1185">Reference proteome</keyword>
<protein>
    <recommendedName>
        <fullName evidence="4 8">Beta-galactosidase</fullName>
        <ecNumber evidence="3 8">3.2.1.23</ecNumber>
    </recommendedName>
    <alternativeName>
        <fullName evidence="7 8">Lactase</fullName>
    </alternativeName>
</protein>
<dbReference type="GO" id="GO:0009341">
    <property type="term" value="C:beta-galactosidase complex"/>
    <property type="evidence" value="ECO:0007669"/>
    <property type="project" value="InterPro"/>
</dbReference>
<dbReference type="Gene3D" id="3.20.20.80">
    <property type="entry name" value="Glycosidases"/>
    <property type="match status" value="1"/>
</dbReference>
<dbReference type="EMBL" id="WTUZ01000016">
    <property type="protein sequence ID" value="MZQ83120.1"/>
    <property type="molecule type" value="Genomic_DNA"/>
</dbReference>
<dbReference type="EC" id="3.2.1.23" evidence="3 8"/>
<comment type="catalytic activity">
    <reaction evidence="1 8">
        <text>Hydrolysis of terminal non-reducing beta-D-galactose residues in beta-D-galactosides.</text>
        <dbReference type="EC" id="3.2.1.23"/>
    </reaction>
</comment>
<feature type="domain" description="Beta galactosidase small chain/" evidence="9">
    <location>
        <begin position="744"/>
        <end position="1015"/>
    </location>
</feature>
<dbReference type="SUPFAM" id="SSF74650">
    <property type="entry name" value="Galactose mutarotase-like"/>
    <property type="match status" value="1"/>
</dbReference>
<evidence type="ECO:0000256" key="5">
    <source>
        <dbReference type="ARBA" id="ARBA00022801"/>
    </source>
</evidence>
<dbReference type="InterPro" id="IPR023232">
    <property type="entry name" value="Glyco_hydro_2_AS"/>
</dbReference>
<dbReference type="FunFam" id="3.20.20.80:FF:000018">
    <property type="entry name" value="Beta-galactosidase"/>
    <property type="match status" value="1"/>
</dbReference>
<reference evidence="10 11" key="1">
    <citation type="submission" date="2019-12" db="EMBL/GenBank/DDBJ databases">
        <title>Paenibacillus sp. nov. sp. isolated from soil.</title>
        <authorList>
            <person name="Kim J."/>
            <person name="Jeong S.E."/>
            <person name="Jung H.S."/>
            <person name="Jeon C.O."/>
        </authorList>
    </citation>
    <scope>NUCLEOTIDE SEQUENCE [LARGE SCALE GENOMIC DNA]</scope>
    <source>
        <strain evidence="10 11">5J-6</strain>
    </source>
</reference>
<dbReference type="GO" id="GO:0004565">
    <property type="term" value="F:beta-galactosidase activity"/>
    <property type="evidence" value="ECO:0007669"/>
    <property type="project" value="UniProtKB-EC"/>
</dbReference>
<dbReference type="Gene3D" id="2.70.98.10">
    <property type="match status" value="1"/>
</dbReference>
<sequence>MREKEIPDWENLEMLGRSVEPSNTGYMPYADVETALLGERTLSPYFQSLNGSWKFQYVSNPSEAPENFYDPSYKTGDWQAMPVPGNWQMQGVGKPHYSSSYYPFPIDPPHVPNDNPTGCYRRSFHLPDTWEDRQVFLVFEGVDSAFHVWVNGILAGYGQGSHMHSEFRVASLLKEGENTVAVQVYQWSDGSYLEDQDKWRLSGIFRDVYLKATPDVHIQDVSVQTSFIENQQDAVLSLRMAVACLSNRAILAHNHTVNVSLMDEKRQMIYTGKTEAFLLTDEKMLNVQLPITAPHKWSAEDPYLYALVLELEGETGVSLETVSVSVGFRDVAIRNGRLLINGTPVTLKGVNRNEFHSDLGYVIPLEAMVEDIRLMKQHNMNAVRTSHYPNDTRWLDLCDRYGLYVIDEADLETHGCHFIGNESHLAQDERWREAFVDRARRMVERDKNHPSIIIWSLGNESGYGANHDAMADWVRAADPTRPIHYERAKDAGVVDIVSCMYPSLDALIEEGEKTEDPRPFLMCEFAHAMGNASGNLKEYWEAIYQYPRLLGGMIWEWADLAVRQHTEDGQEWYAYGGDFGDHPNSGHFCIDGLVFPDRTIKSSLIEFKKVIEPVKVRAVNVQSGIVSIENRYDFLSLDHLNGSWQLLHDGDIVEQGELRRTDVPPGEKVDITIPFSKAYEQLKGECWLRIRFTLRQETRWAQQGHEVAWADLPLSPSPVPNGAPLISVKPMHSLRMEEKNTSLLVSGNDFCLVWDKKSGTLNAFEYNGIPLLQSGPKVNVWRAPIDNDGRQAKEWRKTGYDALQQRVNEFSVLPVGNHATQITVKATLGAAGLGTCFETNTVYTVYGSGDVFLTVRVSPRSGLPPLPRLGLQMVMPGTFDRLSWFGLGPHECYIDRKESGRLGVYAGTVQEQYVPYIKPQEHGNKTEARWATVTNTLGTGLFVGGLPMFDISASHYSTANVASAKHTTDLVRLHETIVNLDHQQAPIGNHSCGEAPPLARYLLHPKDTTFQLRLKPFSARDGSPMQLSKRWPEIVSLEDTNSAATIPLTLQGAIR</sequence>
<gene>
    <name evidence="10" type="ORF">GQF01_13480</name>
</gene>
<dbReference type="InterPro" id="IPR050347">
    <property type="entry name" value="Bact_Beta-galactosidase"/>
</dbReference>
<dbReference type="InterPro" id="IPR017853">
    <property type="entry name" value="GH"/>
</dbReference>
<dbReference type="SUPFAM" id="SSF49785">
    <property type="entry name" value="Galactose-binding domain-like"/>
    <property type="match status" value="1"/>
</dbReference>
<evidence type="ECO:0000256" key="7">
    <source>
        <dbReference type="ARBA" id="ARBA00032230"/>
    </source>
</evidence>
<keyword evidence="5 8" id="KW-0378">Hydrolase</keyword>
<dbReference type="PANTHER" id="PTHR46323:SF2">
    <property type="entry name" value="BETA-GALACTOSIDASE"/>
    <property type="match status" value="1"/>
</dbReference>